<evidence type="ECO:0000259" key="2">
    <source>
        <dbReference type="Pfam" id="PF26053"/>
    </source>
</evidence>
<dbReference type="EMBL" id="KI894021">
    <property type="protein sequence ID" value="OCF25132.1"/>
    <property type="molecule type" value="Genomic_DNA"/>
</dbReference>
<dbReference type="PANTHER" id="PTHR46310:SF7">
    <property type="entry name" value="AMIDASE 1"/>
    <property type="match status" value="1"/>
</dbReference>
<dbReference type="InterPro" id="IPR023631">
    <property type="entry name" value="Amidase_dom"/>
</dbReference>
<feature type="domain" description="Amidase" evidence="1">
    <location>
        <begin position="251"/>
        <end position="638"/>
    </location>
</feature>
<name>A0A1B9G280_9TREE</name>
<evidence type="ECO:0000313" key="3">
    <source>
        <dbReference type="EMBL" id="OCF25132.1"/>
    </source>
</evidence>
<dbReference type="InterPro" id="IPR036928">
    <property type="entry name" value="AS_sf"/>
</dbReference>
<dbReference type="VEuPathDB" id="FungiDB:I302_04942"/>
<dbReference type="STRING" id="1296100.A0A1B9G280"/>
<reference evidence="3" key="2">
    <citation type="submission" date="2014-01" db="EMBL/GenBank/DDBJ databases">
        <title>Evolution of pathogenesis and genome organization in the Tremellales.</title>
        <authorList>
            <person name="Cuomo C."/>
            <person name="Litvintseva A."/>
            <person name="Heitman J."/>
            <person name="Chen Y."/>
            <person name="Sun S."/>
            <person name="Springer D."/>
            <person name="Dromer F."/>
            <person name="Young S."/>
            <person name="Zeng Q."/>
            <person name="Chapman S."/>
            <person name="Gujja S."/>
            <person name="Saif S."/>
            <person name="Birren B."/>
        </authorList>
    </citation>
    <scope>NUCLEOTIDE SEQUENCE</scope>
    <source>
        <strain evidence="3">CBS 10118</strain>
    </source>
</reference>
<proteinExistence type="predicted"/>
<evidence type="ECO:0000259" key="1">
    <source>
        <dbReference type="Pfam" id="PF01425"/>
    </source>
</evidence>
<dbReference type="Pfam" id="PF01425">
    <property type="entry name" value="Amidase"/>
    <property type="match status" value="1"/>
</dbReference>
<dbReference type="InterPro" id="IPR058329">
    <property type="entry name" value="Arp1_N"/>
</dbReference>
<feature type="domain" description="Scytalone dehydratase-like protein Arp1 N-terminal" evidence="2">
    <location>
        <begin position="70"/>
        <end position="199"/>
    </location>
</feature>
<dbReference type="AlphaFoldDB" id="A0A1B9G280"/>
<protein>
    <submittedName>
        <fullName evidence="3">Uncharacterized protein</fullName>
    </submittedName>
</protein>
<reference evidence="3" key="1">
    <citation type="submission" date="2013-07" db="EMBL/GenBank/DDBJ databases">
        <title>The Genome Sequence of Cryptococcus bestiolae CBS10118.</title>
        <authorList>
            <consortium name="The Broad Institute Genome Sequencing Platform"/>
            <person name="Cuomo C."/>
            <person name="Litvintseva A."/>
            <person name="Chen Y."/>
            <person name="Heitman J."/>
            <person name="Sun S."/>
            <person name="Springer D."/>
            <person name="Dromer F."/>
            <person name="Young S.K."/>
            <person name="Zeng Q."/>
            <person name="Gargeya S."/>
            <person name="Fitzgerald M."/>
            <person name="Abouelleil A."/>
            <person name="Alvarado L."/>
            <person name="Berlin A.M."/>
            <person name="Chapman S.B."/>
            <person name="Dewar J."/>
            <person name="Goldberg J."/>
            <person name="Griggs A."/>
            <person name="Gujja S."/>
            <person name="Hansen M."/>
            <person name="Howarth C."/>
            <person name="Imamovic A."/>
            <person name="Larimer J."/>
            <person name="McCowan C."/>
            <person name="Murphy C."/>
            <person name="Pearson M."/>
            <person name="Priest M."/>
            <person name="Roberts A."/>
            <person name="Saif S."/>
            <person name="Shea T."/>
            <person name="Sykes S."/>
            <person name="Wortman J."/>
            <person name="Nusbaum C."/>
            <person name="Birren B."/>
        </authorList>
    </citation>
    <scope>NUCLEOTIDE SEQUENCE [LARGE SCALE GENOMIC DNA]</scope>
    <source>
        <strain evidence="3">CBS 10118</strain>
    </source>
</reference>
<dbReference type="Gene3D" id="3.90.1300.10">
    <property type="entry name" value="Amidase signature (AS) domain"/>
    <property type="match status" value="1"/>
</dbReference>
<dbReference type="SUPFAM" id="SSF75304">
    <property type="entry name" value="Amidase signature (AS) enzymes"/>
    <property type="match status" value="1"/>
</dbReference>
<sequence>MMSKDVEKSHSSIQFNNELFVSAITPVSSDPTPTNVDVSWQYSVGDIEYFSPTHQPAKHLPLPSSVPTEEEYQPICLIWIPIPEDGQLTKHMTRAMVRSYLSEDDVLSKAWLQSIFVIPSYQGDQKDLKLNIQVGAVEYLIEKMGTTHLFLDERFNFNPEDSKGNTHITSMKLSALNRAAGPYLARHSDSQLDFYPVYRLYSDTYHAFINGIYPLDAKGRGRYKTLNKTDGLGRTIIPVPSRLYGWGNIFDILGVPTGAGSKVYLEMRREVEDTASCIQRLIEQGAVIVGKVKTNQFAVTGNSIEHSPDILYPYSPRGDGYQSVSGTSSGSASSMAGYDWLDISVASDTGGSIRHPASIVGLYGNKPTMGVFPLDGVIPMSEWSDTAGVLARDPGMMKWVLETWYAHSPAIKPHKFLPKIVRIPVEDFQDIPQNIQDLINGFLNSLKDVLGMQLEWIDISQILEKEGNGKILSQHEFANVLEESQYQTWGQDLIDQYKSRNGGRFPPVFSEILQTWKGTHHSPEDLKEMKERWDISAKVFRDLIGRHKSSITQSILIEPINIHRVPIYRESKLNFLREPLSTTKNPLSLIHLSSIAGCPHYVVPIGQVPFKSLVSDQEEMQPLGMSMIGYPGSDFVLLEIIEKLRKAGVLKTVKTGQTAF</sequence>
<dbReference type="Pfam" id="PF26053">
    <property type="entry name" value="DUF8016"/>
    <property type="match status" value="1"/>
</dbReference>
<dbReference type="PANTHER" id="PTHR46310">
    <property type="entry name" value="AMIDASE 1"/>
    <property type="match status" value="1"/>
</dbReference>
<dbReference type="OrthoDB" id="5423360at2759"/>
<accession>A0A1B9G280</accession>
<gene>
    <name evidence="3" type="ORF">I302_04942</name>
</gene>
<organism evidence="3">
    <name type="scientific">Kwoniella bestiolae CBS 10118</name>
    <dbReference type="NCBI Taxonomy" id="1296100"/>
    <lineage>
        <taxon>Eukaryota</taxon>
        <taxon>Fungi</taxon>
        <taxon>Dikarya</taxon>
        <taxon>Basidiomycota</taxon>
        <taxon>Agaricomycotina</taxon>
        <taxon>Tremellomycetes</taxon>
        <taxon>Tremellales</taxon>
        <taxon>Cryptococcaceae</taxon>
        <taxon>Kwoniella</taxon>
    </lineage>
</organism>